<feature type="chain" id="PRO_5039513009" description="Secreted protein" evidence="1">
    <location>
        <begin position="28"/>
        <end position="96"/>
    </location>
</feature>
<comment type="caution">
    <text evidence="2">The sequence shown here is derived from an EMBL/GenBank/DDBJ whole genome shotgun (WGS) entry which is preliminary data.</text>
</comment>
<name>A0A9D4E915_DREPO</name>
<dbReference type="Proteomes" id="UP000828390">
    <property type="component" value="Unassembled WGS sequence"/>
</dbReference>
<dbReference type="AlphaFoldDB" id="A0A9D4E915"/>
<evidence type="ECO:0008006" key="4">
    <source>
        <dbReference type="Google" id="ProtNLM"/>
    </source>
</evidence>
<protein>
    <recommendedName>
        <fullName evidence="4">Secreted protein</fullName>
    </recommendedName>
</protein>
<reference evidence="2" key="2">
    <citation type="submission" date="2020-11" db="EMBL/GenBank/DDBJ databases">
        <authorList>
            <person name="McCartney M.A."/>
            <person name="Auch B."/>
            <person name="Kono T."/>
            <person name="Mallez S."/>
            <person name="Becker A."/>
            <person name="Gohl D.M."/>
            <person name="Silverstein K.A.T."/>
            <person name="Koren S."/>
            <person name="Bechman K.B."/>
            <person name="Herman A."/>
            <person name="Abrahante J.E."/>
            <person name="Garbe J."/>
        </authorList>
    </citation>
    <scope>NUCLEOTIDE SEQUENCE</scope>
    <source>
        <strain evidence="2">Duluth1</strain>
        <tissue evidence="2">Whole animal</tissue>
    </source>
</reference>
<dbReference type="EMBL" id="JAIWYP010000009">
    <property type="protein sequence ID" value="KAH3774760.1"/>
    <property type="molecule type" value="Genomic_DNA"/>
</dbReference>
<sequence>MNRPRTVPMVLLVTLIVLNHKSTLLSSISPGGFTTAAPRCLDLKIYFVAALDFLIMSPRRFKISKALASYGPNIVCIRPMTNQNKHALIIFVGIKT</sequence>
<keyword evidence="1" id="KW-0732">Signal</keyword>
<evidence type="ECO:0000256" key="1">
    <source>
        <dbReference type="SAM" id="SignalP"/>
    </source>
</evidence>
<feature type="signal peptide" evidence="1">
    <location>
        <begin position="1"/>
        <end position="27"/>
    </location>
</feature>
<keyword evidence="3" id="KW-1185">Reference proteome</keyword>
<accession>A0A9D4E915</accession>
<proteinExistence type="predicted"/>
<reference evidence="2" key="1">
    <citation type="journal article" date="2019" name="bioRxiv">
        <title>The Genome of the Zebra Mussel, Dreissena polymorpha: A Resource for Invasive Species Research.</title>
        <authorList>
            <person name="McCartney M.A."/>
            <person name="Auch B."/>
            <person name="Kono T."/>
            <person name="Mallez S."/>
            <person name="Zhang Y."/>
            <person name="Obille A."/>
            <person name="Becker A."/>
            <person name="Abrahante J.E."/>
            <person name="Garbe J."/>
            <person name="Badalamenti J.P."/>
            <person name="Herman A."/>
            <person name="Mangelson H."/>
            <person name="Liachko I."/>
            <person name="Sullivan S."/>
            <person name="Sone E.D."/>
            <person name="Koren S."/>
            <person name="Silverstein K.A.T."/>
            <person name="Beckman K.B."/>
            <person name="Gohl D.M."/>
        </authorList>
    </citation>
    <scope>NUCLEOTIDE SEQUENCE</scope>
    <source>
        <strain evidence="2">Duluth1</strain>
        <tissue evidence="2">Whole animal</tissue>
    </source>
</reference>
<evidence type="ECO:0000313" key="2">
    <source>
        <dbReference type="EMBL" id="KAH3774760.1"/>
    </source>
</evidence>
<gene>
    <name evidence="2" type="ORF">DPMN_176153</name>
</gene>
<evidence type="ECO:0000313" key="3">
    <source>
        <dbReference type="Proteomes" id="UP000828390"/>
    </source>
</evidence>
<organism evidence="2 3">
    <name type="scientific">Dreissena polymorpha</name>
    <name type="common">Zebra mussel</name>
    <name type="synonym">Mytilus polymorpha</name>
    <dbReference type="NCBI Taxonomy" id="45954"/>
    <lineage>
        <taxon>Eukaryota</taxon>
        <taxon>Metazoa</taxon>
        <taxon>Spiralia</taxon>
        <taxon>Lophotrochozoa</taxon>
        <taxon>Mollusca</taxon>
        <taxon>Bivalvia</taxon>
        <taxon>Autobranchia</taxon>
        <taxon>Heteroconchia</taxon>
        <taxon>Euheterodonta</taxon>
        <taxon>Imparidentia</taxon>
        <taxon>Neoheterodontei</taxon>
        <taxon>Myida</taxon>
        <taxon>Dreissenoidea</taxon>
        <taxon>Dreissenidae</taxon>
        <taxon>Dreissena</taxon>
    </lineage>
</organism>